<keyword evidence="2" id="KW-0732">Signal</keyword>
<evidence type="ECO:0000256" key="1">
    <source>
        <dbReference type="SAM" id="MobiDB-lite"/>
    </source>
</evidence>
<feature type="signal peptide" evidence="2">
    <location>
        <begin position="1"/>
        <end position="24"/>
    </location>
</feature>
<name>A0A1H0S6N6_SELRU</name>
<dbReference type="OrthoDB" id="1664616at2"/>
<reference evidence="3 4" key="1">
    <citation type="submission" date="2016-10" db="EMBL/GenBank/DDBJ databases">
        <authorList>
            <person name="de Groot N.N."/>
        </authorList>
    </citation>
    <scope>NUCLEOTIDE SEQUENCE [LARGE SCALE GENOMIC DNA]</scope>
    <source>
        <strain evidence="3 4">S137</strain>
    </source>
</reference>
<dbReference type="AlphaFoldDB" id="A0A1H0S6N6"/>
<dbReference type="EMBL" id="FNJQ01000015">
    <property type="protein sequence ID" value="SDP36886.1"/>
    <property type="molecule type" value="Genomic_DNA"/>
</dbReference>
<sequence length="226" mass="24535">MTKKAKIITALGLMGVLFIGTGMHQTEAKKKAVPQPAVTTEAKADGQPAQSTDSQQNSYVYTSSKYGYTINCPKKPNVIPADALYEGKQGEVLIFDNEGYNIKNAWVVIKDAFDDAKMPDLNTIDEAAAKTYLNGLMATNGYEGIMLINRTAKDKAIYAVTAKEVEIDTDGDGQPDVTAKADTQMAVTFFRGNKGGRYSVQLIDNPNLRDTAIDAFQKGVVSFTEK</sequence>
<proteinExistence type="predicted"/>
<protein>
    <submittedName>
        <fullName evidence="3">Uncharacterized protein</fullName>
    </submittedName>
</protein>
<evidence type="ECO:0000313" key="3">
    <source>
        <dbReference type="EMBL" id="SDP36886.1"/>
    </source>
</evidence>
<evidence type="ECO:0000313" key="4">
    <source>
        <dbReference type="Proteomes" id="UP000182412"/>
    </source>
</evidence>
<gene>
    <name evidence="3" type="ORF">SAMN05216366_11567</name>
</gene>
<organism evidence="3 4">
    <name type="scientific">Selenomonas ruminantium</name>
    <dbReference type="NCBI Taxonomy" id="971"/>
    <lineage>
        <taxon>Bacteria</taxon>
        <taxon>Bacillati</taxon>
        <taxon>Bacillota</taxon>
        <taxon>Negativicutes</taxon>
        <taxon>Selenomonadales</taxon>
        <taxon>Selenomonadaceae</taxon>
        <taxon>Selenomonas</taxon>
    </lineage>
</organism>
<feature type="region of interest" description="Disordered" evidence="1">
    <location>
        <begin position="30"/>
        <end position="56"/>
    </location>
</feature>
<dbReference type="Proteomes" id="UP000182412">
    <property type="component" value="Unassembled WGS sequence"/>
</dbReference>
<dbReference type="RefSeq" id="WP_074572312.1">
    <property type="nucleotide sequence ID" value="NZ_FNJQ01000015.1"/>
</dbReference>
<accession>A0A1H0S6N6</accession>
<evidence type="ECO:0000256" key="2">
    <source>
        <dbReference type="SAM" id="SignalP"/>
    </source>
</evidence>
<feature type="chain" id="PRO_5039136567" evidence="2">
    <location>
        <begin position="25"/>
        <end position="226"/>
    </location>
</feature>